<evidence type="ECO:0000256" key="1">
    <source>
        <dbReference type="ARBA" id="ARBA00000900"/>
    </source>
</evidence>
<dbReference type="Gene3D" id="1.25.10.10">
    <property type="entry name" value="Leucine-rich Repeat Variant"/>
    <property type="match status" value="4"/>
</dbReference>
<dbReference type="SUPFAM" id="SSF48371">
    <property type="entry name" value="ARM repeat"/>
    <property type="match status" value="2"/>
</dbReference>
<dbReference type="InterPro" id="IPR016024">
    <property type="entry name" value="ARM-type_fold"/>
</dbReference>
<organism evidence="7 8">
    <name type="scientific">Ceratopteris richardii</name>
    <name type="common">Triangle waterfern</name>
    <dbReference type="NCBI Taxonomy" id="49495"/>
    <lineage>
        <taxon>Eukaryota</taxon>
        <taxon>Viridiplantae</taxon>
        <taxon>Streptophyta</taxon>
        <taxon>Embryophyta</taxon>
        <taxon>Tracheophyta</taxon>
        <taxon>Polypodiopsida</taxon>
        <taxon>Polypodiidae</taxon>
        <taxon>Polypodiales</taxon>
        <taxon>Pteridineae</taxon>
        <taxon>Pteridaceae</taxon>
        <taxon>Parkerioideae</taxon>
        <taxon>Ceratopteris</taxon>
    </lineage>
</organism>
<dbReference type="GO" id="GO:0061630">
    <property type="term" value="F:ubiquitin protein ligase activity"/>
    <property type="evidence" value="ECO:0007669"/>
    <property type="project" value="UniProtKB-EC"/>
</dbReference>
<feature type="repeat" description="ARM" evidence="5">
    <location>
        <begin position="590"/>
        <end position="632"/>
    </location>
</feature>
<dbReference type="EC" id="2.3.2.27" evidence="3"/>
<reference evidence="7" key="1">
    <citation type="submission" date="2021-08" db="EMBL/GenBank/DDBJ databases">
        <title>WGS assembly of Ceratopteris richardii.</title>
        <authorList>
            <person name="Marchant D.B."/>
            <person name="Chen G."/>
            <person name="Jenkins J."/>
            <person name="Shu S."/>
            <person name="Leebens-Mack J."/>
            <person name="Grimwood J."/>
            <person name="Schmutz J."/>
            <person name="Soltis P."/>
            <person name="Soltis D."/>
            <person name="Chen Z.-H."/>
        </authorList>
    </citation>
    <scope>NUCLEOTIDE SEQUENCE</scope>
    <source>
        <strain evidence="7">Whitten #5841</strain>
        <tissue evidence="7">Leaf</tissue>
    </source>
</reference>
<dbReference type="PROSITE" id="PS50176">
    <property type="entry name" value="ARM_REPEAT"/>
    <property type="match status" value="1"/>
</dbReference>
<dbReference type="PANTHER" id="PTHR45958">
    <property type="entry name" value="RING-TYPE E3 UBIQUITIN TRANSFERASE"/>
    <property type="match status" value="1"/>
</dbReference>
<sequence>MMNTTRGEGLSTGQKVDDDDALSECLNLLETMHHHIEQTRKMTLEMTVNKVSFVMMVFHLRDLKLDLEKLIQTSDFLTMYKIRPSMRHIAEVFEDLHNFTVNWSSRSRIFLVYNSSLIVDEINKYSKKISQSLAALLVGSNLSLDFRSSIEALQEKFSSLKIFQEPVYDTLAKEISTCMNDSGCNEVQVTGLLQRLAESLQVPVFEAVKLKRELQDDLEKAESGGLPYVESLQALNDLFRSAQVLNERRRLASLESSLLPTQISPIPSSFFCPITKSIMREPVMIAEEGFTYEKSAILEWFGRGHNTCPDTGKVLQSLSLVPNLKLQQAMDEFFDHMYQAQIVYVLQAMRNQSADMSIEQAVHSLKRLTDLGSKYRQLIFSLDGVEVLLNLLKPSSADLRDVIMKILIDICTGGDAQKIAIVELGTIPLLLKFLQKDPLDKSSLQLLYELSKVPAGKLAFISQKGCMLVLATVLNSSPEKCKPQIQGLLNNLCKDNTKMIMEAARSTLLDPLVEGLTTGDETVKLELLSALLESYDLNELNSAALIEAGIIHPLLGLVQEGSSESMYASVKLLAHLSYTEQNKSALAKAGAIRILVKFLVYPVDEVKVHVTSLLSSLATDRQNADEIDSEGAVARLFTTIMECKDILLQEYSLKTLGSMAKDSRTVRNQVIELGMVPCFHALLESTELSASSRKNILVVLHHVIKDTDDIRAVAPSTEGIKHLIKELEVSDIEEKEVVFAILEALSHAKEMALVMLSNEKLFLVSVGYLEQSNLSMQESAAGLLAKFACYGIERANVKAAFSKHNVFVNLLKLIDNVSSTKITKERAAEGIYYLSSCSSNLTVPVPAALGCLAGLGFKKFQACKVHGGKCIVRETFCLVEAGAIPCLINLIKRKEANAAGWAVKALYSLIEATPNTRGGIDLIMKNDALLAVVESMGYNQDSTIVLVKMLEKIFRVRRYRVIRNLNIAKTVLMRAMASGNAEVRKQAATALMHLGEIATDTSYASTPSA</sequence>
<keyword evidence="4" id="KW-0808">Transferase</keyword>
<comment type="catalytic activity">
    <reaction evidence="1">
        <text>S-ubiquitinyl-[E2 ubiquitin-conjugating enzyme]-L-cysteine + [acceptor protein]-L-lysine = [E2 ubiquitin-conjugating enzyme]-L-cysteine + N(6)-ubiquitinyl-[acceptor protein]-L-lysine.</text>
        <dbReference type="EC" id="2.3.2.27"/>
    </reaction>
</comment>
<dbReference type="EMBL" id="CM035433">
    <property type="protein sequence ID" value="KAH7293888.1"/>
    <property type="molecule type" value="Genomic_DNA"/>
</dbReference>
<evidence type="ECO:0000313" key="7">
    <source>
        <dbReference type="EMBL" id="KAH7293888.1"/>
    </source>
</evidence>
<dbReference type="GO" id="GO:0016567">
    <property type="term" value="P:protein ubiquitination"/>
    <property type="evidence" value="ECO:0007669"/>
    <property type="project" value="InterPro"/>
</dbReference>
<dbReference type="InterPro" id="IPR052608">
    <property type="entry name" value="U-box_domain_protein"/>
</dbReference>
<evidence type="ECO:0000256" key="2">
    <source>
        <dbReference type="ARBA" id="ARBA00004906"/>
    </source>
</evidence>
<dbReference type="Pfam" id="PF04564">
    <property type="entry name" value="U-box"/>
    <property type="match status" value="1"/>
</dbReference>
<evidence type="ECO:0000256" key="4">
    <source>
        <dbReference type="ARBA" id="ARBA00022679"/>
    </source>
</evidence>
<dbReference type="SUPFAM" id="SSF57850">
    <property type="entry name" value="RING/U-box"/>
    <property type="match status" value="1"/>
</dbReference>
<dbReference type="EMBL" id="CM035433">
    <property type="protein sequence ID" value="KAH7293889.1"/>
    <property type="molecule type" value="Genomic_DNA"/>
</dbReference>
<dbReference type="Proteomes" id="UP000825935">
    <property type="component" value="Chromosome 28"/>
</dbReference>
<dbReference type="InterPro" id="IPR003613">
    <property type="entry name" value="Ubox_domain"/>
</dbReference>
<dbReference type="InterPro" id="IPR000225">
    <property type="entry name" value="Armadillo"/>
</dbReference>
<accession>A0A8T2RE17</accession>
<dbReference type="CDD" id="cd16655">
    <property type="entry name" value="RING-Ubox_WDSUB1-like"/>
    <property type="match status" value="1"/>
</dbReference>
<feature type="domain" description="U-box" evidence="6">
    <location>
        <begin position="265"/>
        <end position="340"/>
    </location>
</feature>
<dbReference type="OrthoDB" id="2016400at2759"/>
<evidence type="ECO:0000259" key="6">
    <source>
        <dbReference type="PROSITE" id="PS51698"/>
    </source>
</evidence>
<gene>
    <name evidence="7" type="ORF">KP509_28G046800</name>
</gene>
<dbReference type="Gene3D" id="3.30.40.10">
    <property type="entry name" value="Zinc/RING finger domain, C3HC4 (zinc finger)"/>
    <property type="match status" value="1"/>
</dbReference>
<proteinExistence type="predicted"/>
<dbReference type="SMART" id="SM00504">
    <property type="entry name" value="Ubox"/>
    <property type="match status" value="1"/>
</dbReference>
<name>A0A8T2RE17_CERRI</name>
<comment type="caution">
    <text evidence="7">The sequence shown here is derived from an EMBL/GenBank/DDBJ whole genome shotgun (WGS) entry which is preliminary data.</text>
</comment>
<dbReference type="OMA" id="KICEVHA"/>
<dbReference type="InterPro" id="IPR011989">
    <property type="entry name" value="ARM-like"/>
</dbReference>
<dbReference type="PANTHER" id="PTHR45958:SF18">
    <property type="entry name" value="U-BOX DOMAIN-CONTAINING PROTEIN"/>
    <property type="match status" value="1"/>
</dbReference>
<dbReference type="AlphaFoldDB" id="A0A8T2RE17"/>
<dbReference type="InterPro" id="IPR013083">
    <property type="entry name" value="Znf_RING/FYVE/PHD"/>
</dbReference>
<protein>
    <recommendedName>
        <fullName evidence="3">RING-type E3 ubiquitin transferase</fullName>
        <ecNumber evidence="3">2.3.2.27</ecNumber>
    </recommendedName>
</protein>
<evidence type="ECO:0000256" key="5">
    <source>
        <dbReference type="PROSITE-ProRule" id="PRU00259"/>
    </source>
</evidence>
<dbReference type="SMART" id="SM00185">
    <property type="entry name" value="ARM"/>
    <property type="match status" value="4"/>
</dbReference>
<keyword evidence="8" id="KW-1185">Reference proteome</keyword>
<evidence type="ECO:0000313" key="8">
    <source>
        <dbReference type="Proteomes" id="UP000825935"/>
    </source>
</evidence>
<comment type="pathway">
    <text evidence="2">Protein modification; protein ubiquitination.</text>
</comment>
<evidence type="ECO:0000256" key="3">
    <source>
        <dbReference type="ARBA" id="ARBA00012483"/>
    </source>
</evidence>
<dbReference type="PROSITE" id="PS51698">
    <property type="entry name" value="U_BOX"/>
    <property type="match status" value="1"/>
</dbReference>